<protein>
    <recommendedName>
        <fullName evidence="4">Adenosine 5'-phosphosulfate reductase</fullName>
        <shortName evidence="4">APS reductase</shortName>
        <ecNumber evidence="4">1.8.4.10</ecNumber>
    </recommendedName>
    <alternativeName>
        <fullName evidence="4">5'-adenylylsulfate reductase</fullName>
    </alternativeName>
    <alternativeName>
        <fullName evidence="4">Thioredoxin-dependent 5'-adenylylsulfate reductase</fullName>
    </alternativeName>
</protein>
<dbReference type="Pfam" id="PF01507">
    <property type="entry name" value="PAPS_reduct"/>
    <property type="match status" value="1"/>
</dbReference>
<feature type="binding site" evidence="4">
    <location>
        <position position="239"/>
    </location>
    <ligand>
        <name>[4Fe-4S] cluster</name>
        <dbReference type="ChEBI" id="CHEBI:49883"/>
    </ligand>
</feature>
<evidence type="ECO:0000259" key="5">
    <source>
        <dbReference type="Pfam" id="PF01507"/>
    </source>
</evidence>
<keyword evidence="4" id="KW-0408">Iron</keyword>
<dbReference type="HAMAP" id="MF_00063">
    <property type="entry name" value="CysH"/>
    <property type="match status" value="1"/>
</dbReference>
<dbReference type="OrthoDB" id="9794018at2"/>
<dbReference type="InterPro" id="IPR004511">
    <property type="entry name" value="PAPS/APS_Rdtase"/>
</dbReference>
<dbReference type="GO" id="GO:0005737">
    <property type="term" value="C:cytoplasm"/>
    <property type="evidence" value="ECO:0007669"/>
    <property type="project" value="UniProtKB-SubCell"/>
</dbReference>
<comment type="cofactor">
    <cofactor evidence="4">
        <name>[4Fe-4S] cluster</name>
        <dbReference type="ChEBI" id="CHEBI:49883"/>
    </cofactor>
    <text evidence="4">Binds 1 [4Fe-4S] cluster per subunit.</text>
</comment>
<name>A0A1Y1RQX1_9MICC</name>
<comment type="pathway">
    <text evidence="3 4">Sulfur metabolism; hydrogen sulfide biosynthesis; sulfite from sulfate.</text>
</comment>
<organism evidence="6 7">
    <name type="scientific">Rothia nasimurium</name>
    <dbReference type="NCBI Taxonomy" id="85336"/>
    <lineage>
        <taxon>Bacteria</taxon>
        <taxon>Bacillati</taxon>
        <taxon>Actinomycetota</taxon>
        <taxon>Actinomycetes</taxon>
        <taxon>Micrococcales</taxon>
        <taxon>Micrococcaceae</taxon>
        <taxon>Rothia</taxon>
    </lineage>
</organism>
<dbReference type="EC" id="1.8.4.10" evidence="4"/>
<dbReference type="PANTHER" id="PTHR46509">
    <property type="entry name" value="PHOSPHOADENOSINE PHOSPHOSULFATE REDUCTASE"/>
    <property type="match status" value="1"/>
</dbReference>
<feature type="active site" description="Nucleophile; cysteine thiosulfonate intermediate" evidence="4">
    <location>
        <position position="262"/>
    </location>
</feature>
<proteinExistence type="inferred from homology"/>
<evidence type="ECO:0000256" key="4">
    <source>
        <dbReference type="HAMAP-Rule" id="MF_00063"/>
    </source>
</evidence>
<gene>
    <name evidence="4" type="primary">cysH</name>
    <name evidence="6" type="ORF">A7979_01110</name>
</gene>
<feature type="binding site" evidence="4">
    <location>
        <position position="154"/>
    </location>
    <ligand>
        <name>[4Fe-4S] cluster</name>
        <dbReference type="ChEBI" id="CHEBI:49883"/>
    </ligand>
</feature>
<evidence type="ECO:0000256" key="1">
    <source>
        <dbReference type="ARBA" id="ARBA00009732"/>
    </source>
</evidence>
<evidence type="ECO:0000256" key="2">
    <source>
        <dbReference type="ARBA" id="ARBA00023002"/>
    </source>
</evidence>
<feature type="binding site" evidence="4">
    <location>
        <position position="236"/>
    </location>
    <ligand>
        <name>[4Fe-4S] cluster</name>
        <dbReference type="ChEBI" id="CHEBI:49883"/>
    </ligand>
</feature>
<dbReference type="GO" id="GO:0051539">
    <property type="term" value="F:4 iron, 4 sulfur cluster binding"/>
    <property type="evidence" value="ECO:0007669"/>
    <property type="project" value="UniProtKB-UniRule"/>
</dbReference>
<keyword evidence="4" id="KW-0963">Cytoplasm</keyword>
<dbReference type="EMBL" id="LXWF01000011">
    <property type="protein sequence ID" value="ORC22133.1"/>
    <property type="molecule type" value="Genomic_DNA"/>
</dbReference>
<dbReference type="RefSeq" id="WP_083091191.1">
    <property type="nucleotide sequence ID" value="NZ_LXWF01000011.1"/>
</dbReference>
<evidence type="ECO:0000256" key="3">
    <source>
        <dbReference type="ARBA" id="ARBA00024327"/>
    </source>
</evidence>
<dbReference type="GO" id="GO:0043866">
    <property type="term" value="F:adenylyl-sulfate reductase (thioredoxin) activity"/>
    <property type="evidence" value="ECO:0007669"/>
    <property type="project" value="UniProtKB-EC"/>
</dbReference>
<dbReference type="GO" id="GO:0004604">
    <property type="term" value="F:phosphoadenylyl-sulfate reductase (thioredoxin) activity"/>
    <property type="evidence" value="ECO:0007669"/>
    <property type="project" value="UniProtKB-UniRule"/>
</dbReference>
<comment type="caution">
    <text evidence="6">The sequence shown here is derived from an EMBL/GenBank/DDBJ whole genome shotgun (WGS) entry which is preliminary data.</text>
</comment>
<comment type="similarity">
    <text evidence="1 4">Belongs to the PAPS reductase family. CysH subfamily.</text>
</comment>
<sequence>MAPLPINFKNFGLGSSAASLQDTAISPEGTAEPAQLSAAEKEANRELVDRYAADLHDAGAEEILTWAREHVDGRLAVTLSMENTVLAELASRYLPDSEFLFLDTGYHFPETLDVAQQVEERYPQTLVRAKPLLTTGQQDARYGINLYSSDPAACCRMRKVEPLAASMAPYSGWITGLRRADSPLRATTPALDIDPNGRLKISPLVTWSLEDTDRYIEKNHLIVHPLTKAGYPSIGCAPCTAKVEAGQDPRSGRWAGFTKTECGLHT</sequence>
<dbReference type="GO" id="GO:0019379">
    <property type="term" value="P:sulfate assimilation, phosphoadenylyl sulfate reduction by phosphoadenylyl-sulfate reductase (thioredoxin)"/>
    <property type="evidence" value="ECO:0007669"/>
    <property type="project" value="UniProtKB-UniRule"/>
</dbReference>
<keyword evidence="4" id="KW-0411">Iron-sulfur</keyword>
<reference evidence="6 7" key="1">
    <citation type="submission" date="2016-05" db="EMBL/GenBank/DDBJ databases">
        <title>Draft genome sequence of a porcine commensal Rothia nasimurium.</title>
        <authorList>
            <person name="Gaiser R.A."/>
            <person name="Van Baarlen P."/>
            <person name="Wells J.M."/>
        </authorList>
    </citation>
    <scope>NUCLEOTIDE SEQUENCE [LARGE SCALE GENOMIC DNA]</scope>
    <source>
        <strain evidence="6 7">PT-32</strain>
    </source>
</reference>
<dbReference type="GO" id="GO:0070814">
    <property type="term" value="P:hydrogen sulfide biosynthetic process"/>
    <property type="evidence" value="ECO:0007669"/>
    <property type="project" value="UniProtKB-UniRule"/>
</dbReference>
<dbReference type="GO" id="GO:0046872">
    <property type="term" value="F:metal ion binding"/>
    <property type="evidence" value="ECO:0007669"/>
    <property type="project" value="UniProtKB-KW"/>
</dbReference>
<comment type="subcellular location">
    <subcellularLocation>
        <location evidence="4">Cytoplasm</location>
    </subcellularLocation>
</comment>
<dbReference type="PIRSF" id="PIRSF000857">
    <property type="entry name" value="PAPS_reductase"/>
    <property type="match status" value="1"/>
</dbReference>
<keyword evidence="4" id="KW-0479">Metal-binding</keyword>
<dbReference type="InterPro" id="IPR002500">
    <property type="entry name" value="PAPS_reduct_dom"/>
</dbReference>
<dbReference type="NCBIfam" id="TIGR00434">
    <property type="entry name" value="cysH"/>
    <property type="match status" value="1"/>
</dbReference>
<dbReference type="SUPFAM" id="SSF52402">
    <property type="entry name" value="Adenine nucleotide alpha hydrolases-like"/>
    <property type="match status" value="1"/>
</dbReference>
<accession>A0A1Y1RQX1</accession>
<keyword evidence="7" id="KW-1185">Reference proteome</keyword>
<comment type="function">
    <text evidence="4">Catalyzes the formation of sulfite from adenosine 5'-phosphosulfate (APS) using thioredoxin as an electron donor.</text>
</comment>
<dbReference type="PANTHER" id="PTHR46509:SF1">
    <property type="entry name" value="PHOSPHOADENOSINE PHOSPHOSULFATE REDUCTASE"/>
    <property type="match status" value="1"/>
</dbReference>
<dbReference type="AlphaFoldDB" id="A0A1Y1RQX1"/>
<dbReference type="InterPro" id="IPR014729">
    <property type="entry name" value="Rossmann-like_a/b/a_fold"/>
</dbReference>
<evidence type="ECO:0000313" key="6">
    <source>
        <dbReference type="EMBL" id="ORC22133.1"/>
    </source>
</evidence>
<dbReference type="Gene3D" id="3.40.50.620">
    <property type="entry name" value="HUPs"/>
    <property type="match status" value="1"/>
</dbReference>
<dbReference type="Proteomes" id="UP000192359">
    <property type="component" value="Unassembled WGS sequence"/>
</dbReference>
<dbReference type="NCBIfam" id="NF002537">
    <property type="entry name" value="PRK02090.1"/>
    <property type="match status" value="1"/>
</dbReference>
<evidence type="ECO:0000313" key="7">
    <source>
        <dbReference type="Proteomes" id="UP000192359"/>
    </source>
</evidence>
<feature type="binding site" evidence="4">
    <location>
        <position position="155"/>
    </location>
    <ligand>
        <name>[4Fe-4S] cluster</name>
        <dbReference type="ChEBI" id="CHEBI:49883"/>
    </ligand>
</feature>
<keyword evidence="2 4" id="KW-0560">Oxidoreductase</keyword>
<feature type="domain" description="Phosphoadenosine phosphosulphate reductase" evidence="5">
    <location>
        <begin position="79"/>
        <end position="241"/>
    </location>
</feature>
<comment type="catalytic activity">
    <reaction evidence="4">
        <text>[thioredoxin]-disulfide + sulfite + AMP + 2 H(+) = adenosine 5'-phosphosulfate + [thioredoxin]-dithiol</text>
        <dbReference type="Rhea" id="RHEA:21976"/>
        <dbReference type="Rhea" id="RHEA-COMP:10698"/>
        <dbReference type="Rhea" id="RHEA-COMP:10700"/>
        <dbReference type="ChEBI" id="CHEBI:15378"/>
        <dbReference type="ChEBI" id="CHEBI:17359"/>
        <dbReference type="ChEBI" id="CHEBI:29950"/>
        <dbReference type="ChEBI" id="CHEBI:50058"/>
        <dbReference type="ChEBI" id="CHEBI:58243"/>
        <dbReference type="ChEBI" id="CHEBI:456215"/>
        <dbReference type="EC" id="1.8.4.10"/>
    </reaction>
</comment>